<organism evidence="1 2">
    <name type="scientific">Setaria viridis</name>
    <name type="common">Green bristlegrass</name>
    <name type="synonym">Setaria italica subsp. viridis</name>
    <dbReference type="NCBI Taxonomy" id="4556"/>
    <lineage>
        <taxon>Eukaryota</taxon>
        <taxon>Viridiplantae</taxon>
        <taxon>Streptophyta</taxon>
        <taxon>Embryophyta</taxon>
        <taxon>Tracheophyta</taxon>
        <taxon>Spermatophyta</taxon>
        <taxon>Magnoliopsida</taxon>
        <taxon>Liliopsida</taxon>
        <taxon>Poales</taxon>
        <taxon>Poaceae</taxon>
        <taxon>PACMAD clade</taxon>
        <taxon>Panicoideae</taxon>
        <taxon>Panicodae</taxon>
        <taxon>Paniceae</taxon>
        <taxon>Cenchrinae</taxon>
        <taxon>Setaria</taxon>
    </lineage>
</organism>
<reference evidence="1" key="1">
    <citation type="submission" date="2019-03" db="EMBL/GenBank/DDBJ databases">
        <title>WGS assembly of Setaria viridis.</title>
        <authorList>
            <person name="Huang P."/>
            <person name="Jenkins J."/>
            <person name="Grimwood J."/>
            <person name="Barry K."/>
            <person name="Healey A."/>
            <person name="Mamidi S."/>
            <person name="Sreedasyam A."/>
            <person name="Shu S."/>
            <person name="Feldman M."/>
            <person name="Wu J."/>
            <person name="Yu Y."/>
            <person name="Chen C."/>
            <person name="Johnson J."/>
            <person name="Rokhsar D."/>
            <person name="Baxter I."/>
            <person name="Schmutz J."/>
            <person name="Brutnell T."/>
            <person name="Kellogg E."/>
        </authorList>
    </citation>
    <scope>NUCLEOTIDE SEQUENCE [LARGE SCALE GENOMIC DNA]</scope>
</reference>
<dbReference type="Proteomes" id="UP000298652">
    <property type="component" value="Chromosome 2"/>
</dbReference>
<dbReference type="EMBL" id="CM016553">
    <property type="protein sequence ID" value="TKW33781.1"/>
    <property type="molecule type" value="Genomic_DNA"/>
</dbReference>
<dbReference type="AlphaFoldDB" id="A0A4U6VV07"/>
<sequence length="412" mass="46861">MRPRRPPGKPLEKAHFKAKQAVAYPGVRRAWQSRFLKSFFMLGMAGGSAGKDTETVGGFIQGFRFSYEEGDKISHGSLILESRSDELIEHEATFLLLPKDQDGKGAAERIFQSTHKVKGSAAIASAHLIAECEELDTWIVCYEKLECLLQHKDLPPFYEQNNEISGYWKNQLRAIITTLSDMGIRDLYHGGMANSASYAIQSSMNIKLIGISKEPNDKKKYFFNDLEDFDKFLRGAAYINASSGCDWQGFSYLINSHAMCQKYTWAQAVLNHPILLDPALRIQSYIALYEWADSLPFGVLKKFCNDLYCLMPQYYGDNLWNLIKKCPACCQIYSNGTYTGFIYKNIIKFVRNMIDHGHADFAAINNGSWTDMDLYNKINDLFAGFMSLAYSVSKATAKDRDLLRKRVQRLPY</sequence>
<name>A0A4U6VV07_SETVI</name>
<evidence type="ECO:0000313" key="2">
    <source>
        <dbReference type="Proteomes" id="UP000298652"/>
    </source>
</evidence>
<proteinExistence type="predicted"/>
<dbReference type="OMA" id="QELMNAN"/>
<dbReference type="Gramene" id="TKW33781">
    <property type="protein sequence ID" value="TKW33781"/>
    <property type="gene ID" value="SEVIR_2G262000v2"/>
</dbReference>
<keyword evidence="2" id="KW-1185">Reference proteome</keyword>
<protein>
    <submittedName>
        <fullName evidence="1">Uncharacterized protein</fullName>
    </submittedName>
</protein>
<gene>
    <name evidence="1" type="ORF">SEVIR_2G262000v2</name>
</gene>
<accession>A0A4U6VV07</accession>
<evidence type="ECO:0000313" key="1">
    <source>
        <dbReference type="EMBL" id="TKW33781.1"/>
    </source>
</evidence>